<dbReference type="Proteomes" id="UP000225277">
    <property type="component" value="Unassembled WGS sequence"/>
</dbReference>
<dbReference type="GO" id="GO:0020037">
    <property type="term" value="F:heme binding"/>
    <property type="evidence" value="ECO:0007669"/>
    <property type="project" value="InterPro"/>
</dbReference>
<organism evidence="15 16">
    <name type="scientific">Ramularia collo-cygni</name>
    <dbReference type="NCBI Taxonomy" id="112498"/>
    <lineage>
        <taxon>Eukaryota</taxon>
        <taxon>Fungi</taxon>
        <taxon>Dikarya</taxon>
        <taxon>Ascomycota</taxon>
        <taxon>Pezizomycotina</taxon>
        <taxon>Dothideomycetes</taxon>
        <taxon>Dothideomycetidae</taxon>
        <taxon>Mycosphaerellales</taxon>
        <taxon>Mycosphaerellaceae</taxon>
        <taxon>Ramularia</taxon>
    </lineage>
</organism>
<evidence type="ECO:0000256" key="5">
    <source>
        <dbReference type="ARBA" id="ARBA00022617"/>
    </source>
</evidence>
<dbReference type="RefSeq" id="XP_023623416.1">
    <property type="nucleotide sequence ID" value="XM_023767648.1"/>
</dbReference>
<evidence type="ECO:0000256" key="9">
    <source>
        <dbReference type="ARBA" id="ARBA00023002"/>
    </source>
</evidence>
<keyword evidence="9" id="KW-0560">Oxidoreductase</keyword>
<dbReference type="EMBL" id="FJUY01000002">
    <property type="protein sequence ID" value="CZT16523.1"/>
    <property type="molecule type" value="Genomic_DNA"/>
</dbReference>
<keyword evidence="6 14" id="KW-0812">Transmembrane</keyword>
<dbReference type="PANTHER" id="PTHR24305:SF112">
    <property type="entry name" value="L-ORNITHINE-N5-MONOOXYGENASE (EUROFUNG)"/>
    <property type="match status" value="1"/>
</dbReference>
<dbReference type="Gene3D" id="1.10.630.10">
    <property type="entry name" value="Cytochrome P450"/>
    <property type="match status" value="1"/>
</dbReference>
<feature type="binding site" description="axial binding residue" evidence="13">
    <location>
        <position position="478"/>
    </location>
    <ligand>
        <name>heme</name>
        <dbReference type="ChEBI" id="CHEBI:30413"/>
    </ligand>
    <ligandPart>
        <name>Fe</name>
        <dbReference type="ChEBI" id="CHEBI:18248"/>
    </ligandPart>
</feature>
<dbReference type="GO" id="GO:0008168">
    <property type="term" value="F:methyltransferase activity"/>
    <property type="evidence" value="ECO:0007669"/>
    <property type="project" value="UniProtKB-KW"/>
</dbReference>
<dbReference type="InterPro" id="IPR001128">
    <property type="entry name" value="Cyt_P450"/>
</dbReference>
<evidence type="ECO:0000313" key="15">
    <source>
        <dbReference type="EMBL" id="CZT16523.1"/>
    </source>
</evidence>
<dbReference type="InterPro" id="IPR002401">
    <property type="entry name" value="Cyt_P450_E_grp-I"/>
</dbReference>
<comment type="subcellular location">
    <subcellularLocation>
        <location evidence="2">Membrane</location>
    </subcellularLocation>
</comment>
<dbReference type="SUPFAM" id="SSF48264">
    <property type="entry name" value="Cytochrome P450"/>
    <property type="match status" value="1"/>
</dbReference>
<keyword evidence="15" id="KW-0489">Methyltransferase</keyword>
<protein>
    <submittedName>
        <fullName evidence="15">Related to pisatin demethylase cytochrome P450</fullName>
    </submittedName>
</protein>
<dbReference type="OrthoDB" id="6692864at2759"/>
<dbReference type="GO" id="GO:0005506">
    <property type="term" value="F:iron ion binding"/>
    <property type="evidence" value="ECO:0007669"/>
    <property type="project" value="InterPro"/>
</dbReference>
<feature type="transmembrane region" description="Helical" evidence="14">
    <location>
        <begin position="62"/>
        <end position="83"/>
    </location>
</feature>
<feature type="transmembrane region" description="Helical" evidence="14">
    <location>
        <begin position="31"/>
        <end position="50"/>
    </location>
</feature>
<accession>A0A2D3V841</accession>
<comment type="similarity">
    <text evidence="4">Belongs to the cytochrome P450 family.</text>
</comment>
<dbReference type="PANTHER" id="PTHR24305">
    <property type="entry name" value="CYTOCHROME P450"/>
    <property type="match status" value="1"/>
</dbReference>
<evidence type="ECO:0000256" key="13">
    <source>
        <dbReference type="PIRSR" id="PIRSR602401-1"/>
    </source>
</evidence>
<evidence type="ECO:0000256" key="1">
    <source>
        <dbReference type="ARBA" id="ARBA00001971"/>
    </source>
</evidence>
<dbReference type="GO" id="GO:0016705">
    <property type="term" value="F:oxidoreductase activity, acting on paired donors, with incorporation or reduction of molecular oxygen"/>
    <property type="evidence" value="ECO:0007669"/>
    <property type="project" value="InterPro"/>
</dbReference>
<evidence type="ECO:0000256" key="12">
    <source>
        <dbReference type="ARBA" id="ARBA00023136"/>
    </source>
</evidence>
<dbReference type="PRINTS" id="PR00463">
    <property type="entry name" value="EP450I"/>
</dbReference>
<keyword evidence="5 13" id="KW-0349">Heme</keyword>
<keyword evidence="12 14" id="KW-0472">Membrane</keyword>
<sequence length="535" mass="59886">MAYSSLLSLAAGVGSHQFYFHHGEHHMYPILYLQLFTLACIAGVFALVNLGDASTSEAISTVGTLSVCWLSGVYGSLLTYRLFFNPLNKIPGPIGARLGELYFTTKLGGQDCYYQLQKIHQQYGRYVRIGANTLSIADPDIMQPAFGANAKIIKGDWYDGSAPHHSMHMTRDKGLHDRRRRVWAPAFSDKALREYEVVVQEFNDKLIQRIGDFKGGAVNVTTWFNLYSFDVMGRLAFGKDYGMVESGKRHWALDLLSEGMEISAYKIPTWVFRILISVPGLAAGYHKFLNFCFTELKERVQHPEKTGGKDITGWLLKAYAGEKHPENDPLLQGDAQLIIVAGSDTTAATLTYLFYHLALDPSQQTKLREELKPLTHGAWSDKDIQHADHLNGAINESLRLHPPVPSGLYRQTPKEGTQVGDVFIPGEVEFFAPLYVMGRDEQIYTDANSFVPERWYSKPDMIKHPDAFAPFSMGPFNCIGRNLARMELRTLTAQLLLAYDVSFAPGEDGTRLLTKTKDHFTLSLGQLDLVFTPAS</sequence>
<keyword evidence="7 13" id="KW-0479">Metal-binding</keyword>
<gene>
    <name evidence="15" type="ORF">RCC_02358</name>
</gene>
<dbReference type="GO" id="GO:0004497">
    <property type="term" value="F:monooxygenase activity"/>
    <property type="evidence" value="ECO:0007669"/>
    <property type="project" value="UniProtKB-KW"/>
</dbReference>
<keyword evidence="16" id="KW-1185">Reference proteome</keyword>
<dbReference type="PRINTS" id="PR00385">
    <property type="entry name" value="P450"/>
</dbReference>
<evidence type="ECO:0000256" key="8">
    <source>
        <dbReference type="ARBA" id="ARBA00022989"/>
    </source>
</evidence>
<evidence type="ECO:0000256" key="6">
    <source>
        <dbReference type="ARBA" id="ARBA00022692"/>
    </source>
</evidence>
<keyword evidence="15" id="KW-0808">Transferase</keyword>
<dbReference type="InterPro" id="IPR050121">
    <property type="entry name" value="Cytochrome_P450_monoxygenase"/>
</dbReference>
<evidence type="ECO:0000256" key="11">
    <source>
        <dbReference type="ARBA" id="ARBA00023033"/>
    </source>
</evidence>
<dbReference type="GO" id="GO:0032259">
    <property type="term" value="P:methylation"/>
    <property type="evidence" value="ECO:0007669"/>
    <property type="project" value="UniProtKB-KW"/>
</dbReference>
<evidence type="ECO:0000256" key="3">
    <source>
        <dbReference type="ARBA" id="ARBA00004685"/>
    </source>
</evidence>
<evidence type="ECO:0000313" key="16">
    <source>
        <dbReference type="Proteomes" id="UP000225277"/>
    </source>
</evidence>
<comment type="cofactor">
    <cofactor evidence="1 13">
        <name>heme</name>
        <dbReference type="ChEBI" id="CHEBI:30413"/>
    </cofactor>
</comment>
<dbReference type="GeneID" id="35597576"/>
<proteinExistence type="inferred from homology"/>
<reference evidence="15 16" key="1">
    <citation type="submission" date="2016-03" db="EMBL/GenBank/DDBJ databases">
        <authorList>
            <person name="Ploux O."/>
        </authorList>
    </citation>
    <scope>NUCLEOTIDE SEQUENCE [LARGE SCALE GENOMIC DNA]</scope>
    <source>
        <strain evidence="15 16">URUG2</strain>
    </source>
</reference>
<dbReference type="AlphaFoldDB" id="A0A2D3V841"/>
<keyword evidence="11" id="KW-0503">Monooxygenase</keyword>
<evidence type="ECO:0000256" key="4">
    <source>
        <dbReference type="ARBA" id="ARBA00010617"/>
    </source>
</evidence>
<dbReference type="CDD" id="cd11061">
    <property type="entry name" value="CYP67-like"/>
    <property type="match status" value="1"/>
</dbReference>
<evidence type="ECO:0000256" key="10">
    <source>
        <dbReference type="ARBA" id="ARBA00023004"/>
    </source>
</evidence>
<dbReference type="InterPro" id="IPR036396">
    <property type="entry name" value="Cyt_P450_sf"/>
</dbReference>
<evidence type="ECO:0000256" key="7">
    <source>
        <dbReference type="ARBA" id="ARBA00022723"/>
    </source>
</evidence>
<evidence type="ECO:0000256" key="14">
    <source>
        <dbReference type="SAM" id="Phobius"/>
    </source>
</evidence>
<keyword evidence="8 14" id="KW-1133">Transmembrane helix</keyword>
<name>A0A2D3V841_9PEZI</name>
<comment type="pathway">
    <text evidence="3">Mycotoxin biosynthesis.</text>
</comment>
<dbReference type="FunFam" id="1.10.630.10:FF:000063">
    <property type="entry name" value="Cytochrome P450 monooxygenase"/>
    <property type="match status" value="1"/>
</dbReference>
<evidence type="ECO:0000256" key="2">
    <source>
        <dbReference type="ARBA" id="ARBA00004370"/>
    </source>
</evidence>
<dbReference type="GO" id="GO:0016020">
    <property type="term" value="C:membrane"/>
    <property type="evidence" value="ECO:0007669"/>
    <property type="project" value="UniProtKB-SubCell"/>
</dbReference>
<keyword evidence="10 13" id="KW-0408">Iron</keyword>
<dbReference type="STRING" id="112498.A0A2D3V841"/>
<dbReference type="GO" id="GO:1902181">
    <property type="term" value="P:verruculogen biosynthetic process"/>
    <property type="evidence" value="ECO:0007669"/>
    <property type="project" value="UniProtKB-ARBA"/>
</dbReference>
<dbReference type="Pfam" id="PF00067">
    <property type="entry name" value="p450"/>
    <property type="match status" value="1"/>
</dbReference>